<proteinExistence type="predicted"/>
<evidence type="ECO:0000313" key="2">
    <source>
        <dbReference type="Proteomes" id="UP000249248"/>
    </source>
</evidence>
<evidence type="ECO:0000313" key="1">
    <source>
        <dbReference type="EMBL" id="PZE15893.1"/>
    </source>
</evidence>
<dbReference type="EMBL" id="QKSB01000014">
    <property type="protein sequence ID" value="PZE15893.1"/>
    <property type="molecule type" value="Genomic_DNA"/>
</dbReference>
<dbReference type="RefSeq" id="WP_111064395.1">
    <property type="nucleotide sequence ID" value="NZ_JBHUCU010000012.1"/>
</dbReference>
<organism evidence="1 2">
    <name type="scientific">Putridiphycobacter roseus</name>
    <dbReference type="NCBI Taxonomy" id="2219161"/>
    <lineage>
        <taxon>Bacteria</taxon>
        <taxon>Pseudomonadati</taxon>
        <taxon>Bacteroidota</taxon>
        <taxon>Flavobacteriia</taxon>
        <taxon>Flavobacteriales</taxon>
        <taxon>Crocinitomicaceae</taxon>
        <taxon>Putridiphycobacter</taxon>
    </lineage>
</organism>
<name>A0A2W1NA37_9FLAO</name>
<dbReference type="AlphaFoldDB" id="A0A2W1NA37"/>
<gene>
    <name evidence="1" type="ORF">DNU06_15405</name>
</gene>
<keyword evidence="2" id="KW-1185">Reference proteome</keyword>
<accession>A0A2W1NA37</accession>
<dbReference type="Proteomes" id="UP000249248">
    <property type="component" value="Unassembled WGS sequence"/>
</dbReference>
<comment type="caution">
    <text evidence="1">The sequence shown here is derived from an EMBL/GenBank/DDBJ whole genome shotgun (WGS) entry which is preliminary data.</text>
</comment>
<evidence type="ECO:0008006" key="3">
    <source>
        <dbReference type="Google" id="ProtNLM"/>
    </source>
</evidence>
<sequence>MKTRLLIISLCFGSYTYSQDVNKNFLGLQFGGQSIVGFSYDRTILHQGKLLLNGATGVVLNEYADDQDPLDRPIYGLNLGMIALFDFKYVFIESAIYASPYFYKSFTFINYYTWLGLRVSSKKTSGGFASVGWTPSLHFSKTPPNHYNNVQIGIKAGFNF</sequence>
<protein>
    <recommendedName>
        <fullName evidence="3">Outer membrane protein beta-barrel domain-containing protein</fullName>
    </recommendedName>
</protein>
<reference evidence="1 2" key="1">
    <citation type="submission" date="2018-06" db="EMBL/GenBank/DDBJ databases">
        <title>The draft genome sequence of Crocinitomix sp. SM1701.</title>
        <authorList>
            <person name="Zhang X."/>
        </authorList>
    </citation>
    <scope>NUCLEOTIDE SEQUENCE [LARGE SCALE GENOMIC DNA]</scope>
    <source>
        <strain evidence="1 2">SM1701</strain>
    </source>
</reference>